<keyword evidence="3" id="KW-1185">Reference proteome</keyword>
<feature type="signal peptide" evidence="1">
    <location>
        <begin position="1"/>
        <end position="19"/>
    </location>
</feature>
<protein>
    <submittedName>
        <fullName evidence="2">Uncharacterized protein</fullName>
    </submittedName>
</protein>
<dbReference type="RefSeq" id="WP_184994661.1">
    <property type="nucleotide sequence ID" value="NZ_BOMK01000010.1"/>
</dbReference>
<dbReference type="Proteomes" id="UP000578112">
    <property type="component" value="Unassembled WGS sequence"/>
</dbReference>
<dbReference type="EMBL" id="JACHNH010000001">
    <property type="protein sequence ID" value="MBB4763323.1"/>
    <property type="molecule type" value="Genomic_DNA"/>
</dbReference>
<evidence type="ECO:0000313" key="2">
    <source>
        <dbReference type="EMBL" id="MBB4763323.1"/>
    </source>
</evidence>
<feature type="chain" id="PRO_5039248052" evidence="1">
    <location>
        <begin position="20"/>
        <end position="189"/>
    </location>
</feature>
<keyword evidence="1" id="KW-0732">Signal</keyword>
<gene>
    <name evidence="2" type="ORF">BJ971_003879</name>
</gene>
<evidence type="ECO:0000313" key="3">
    <source>
        <dbReference type="Proteomes" id="UP000578112"/>
    </source>
</evidence>
<reference evidence="2 3" key="1">
    <citation type="submission" date="2020-08" db="EMBL/GenBank/DDBJ databases">
        <title>Sequencing the genomes of 1000 actinobacteria strains.</title>
        <authorList>
            <person name="Klenk H.-P."/>
        </authorList>
    </citation>
    <scope>NUCLEOTIDE SEQUENCE [LARGE SCALE GENOMIC DNA]</scope>
    <source>
        <strain evidence="2 3">DSM 43149</strain>
    </source>
</reference>
<accession>A0A7W7HZ42</accession>
<dbReference type="AlphaFoldDB" id="A0A7W7HZ42"/>
<comment type="caution">
    <text evidence="2">The sequence shown here is derived from an EMBL/GenBank/DDBJ whole genome shotgun (WGS) entry which is preliminary data.</text>
</comment>
<evidence type="ECO:0000256" key="1">
    <source>
        <dbReference type="SAM" id="SignalP"/>
    </source>
</evidence>
<organism evidence="2 3">
    <name type="scientific">Actinoplanes digitatis</name>
    <dbReference type="NCBI Taxonomy" id="1868"/>
    <lineage>
        <taxon>Bacteria</taxon>
        <taxon>Bacillati</taxon>
        <taxon>Actinomycetota</taxon>
        <taxon>Actinomycetes</taxon>
        <taxon>Micromonosporales</taxon>
        <taxon>Micromonosporaceae</taxon>
        <taxon>Actinoplanes</taxon>
    </lineage>
</organism>
<sequence>MNKNLLRWAAAPVGLTASAAVVLGFSSAAFTDTQTNAGNSFATHDSVALQLKDGANSALATLPLFDTANAHLNGKAADGVLKPGDTISNEITVNYTGKNDARVALTATGASAGGLADDLLVTVKNVSTSTVVGTDQALSALSVPALWDATGSATTQSQKYLITVKLAAGTTRYDATLNGVGFAFTATAQ</sequence>
<name>A0A7W7HZ42_9ACTN</name>
<proteinExistence type="predicted"/>